<dbReference type="Pfam" id="PF06808">
    <property type="entry name" value="DctM"/>
    <property type="match status" value="1"/>
</dbReference>
<name>A0ABS2R245_9BACI</name>
<sequence length="425" mass="44612">MFAIVFIIILLVLLFIGVPVAFSLGLTTSIGIFLQGTLPLNVVPQRIFVALNSFPLMAIPFFILAGNLMGIAGISKRLVHFAGALVGHLTGGLAMVAIVTSMFFAAISGSGAATTAAIGSILIPAMVARGYKIEYAAANQAVAGALGIIIPPSIAMILYGVAAEVSIGDLFLAGILPGILITLSLLVSAFIISKRNGIRGEERKSIKEVFIAFKSAILALLMPIIVLGGIYSGVFTPTEASVVAVVYSLIVGMFIYREINLIKLIEALKSSAISSSIIMIIIGVAGLFAYYLGMTGAPGEVFDLINGFIDNKYVFLIIVNIILLLIGMFMDGGAAILILVPLLLGTAVEFGIDPVHFGVIMVCNLAIGLVTPPVGIDLFVAQQLTNVSIVRIGRAALPLILILVIDVLVISFFPPLSTFLPNLLE</sequence>
<evidence type="ECO:0000256" key="6">
    <source>
        <dbReference type="ARBA" id="ARBA00023136"/>
    </source>
</evidence>
<comment type="subcellular location">
    <subcellularLocation>
        <location evidence="1">Cell inner membrane</location>
        <topology evidence="1">Multi-pass membrane protein</topology>
    </subcellularLocation>
</comment>
<dbReference type="Proteomes" id="UP000823485">
    <property type="component" value="Unassembled WGS sequence"/>
</dbReference>
<dbReference type="InterPro" id="IPR010656">
    <property type="entry name" value="DctM"/>
</dbReference>
<feature type="transmembrane region" description="Helical" evidence="7">
    <location>
        <begin position="240"/>
        <end position="259"/>
    </location>
</feature>
<proteinExistence type="predicted"/>
<evidence type="ECO:0000259" key="8">
    <source>
        <dbReference type="Pfam" id="PF06808"/>
    </source>
</evidence>
<dbReference type="PANTHER" id="PTHR33362">
    <property type="entry name" value="SIALIC ACID TRAP TRANSPORTER PERMEASE PROTEIN SIAT-RELATED"/>
    <property type="match status" value="1"/>
</dbReference>
<reference evidence="9 10" key="1">
    <citation type="submission" date="2021-01" db="EMBL/GenBank/DDBJ databases">
        <title>Genomic Encyclopedia of Type Strains, Phase IV (KMG-IV): sequencing the most valuable type-strain genomes for metagenomic binning, comparative biology and taxonomic classification.</title>
        <authorList>
            <person name="Goeker M."/>
        </authorList>
    </citation>
    <scope>NUCLEOTIDE SEQUENCE [LARGE SCALE GENOMIC DNA]</scope>
    <source>
        <strain evidence="9 10">DSM 105453</strain>
    </source>
</reference>
<protein>
    <submittedName>
        <fullName evidence="9">C4-dicarboxylate transporter DctM subunit</fullName>
    </submittedName>
</protein>
<feature type="transmembrane region" description="Helical" evidence="7">
    <location>
        <begin position="358"/>
        <end position="380"/>
    </location>
</feature>
<feature type="transmembrane region" description="Helical" evidence="7">
    <location>
        <begin position="171"/>
        <end position="192"/>
    </location>
</feature>
<dbReference type="RefSeq" id="WP_205178625.1">
    <property type="nucleotide sequence ID" value="NZ_JAFBFH010000003.1"/>
</dbReference>
<dbReference type="EMBL" id="JAFBFH010000003">
    <property type="protein sequence ID" value="MBM7713721.1"/>
    <property type="molecule type" value="Genomic_DNA"/>
</dbReference>
<feature type="transmembrane region" description="Helical" evidence="7">
    <location>
        <begin position="271"/>
        <end position="293"/>
    </location>
</feature>
<accession>A0ABS2R245</accession>
<keyword evidence="4 7" id="KW-0812">Transmembrane</keyword>
<evidence type="ECO:0000256" key="7">
    <source>
        <dbReference type="SAM" id="Phobius"/>
    </source>
</evidence>
<feature type="transmembrane region" description="Helical" evidence="7">
    <location>
        <begin position="335"/>
        <end position="352"/>
    </location>
</feature>
<feature type="transmembrane region" description="Helical" evidence="7">
    <location>
        <begin position="47"/>
        <end position="66"/>
    </location>
</feature>
<dbReference type="PIRSF" id="PIRSF006066">
    <property type="entry name" value="HI0050"/>
    <property type="match status" value="1"/>
</dbReference>
<keyword evidence="2" id="KW-1003">Cell membrane</keyword>
<evidence type="ECO:0000256" key="3">
    <source>
        <dbReference type="ARBA" id="ARBA00022519"/>
    </source>
</evidence>
<evidence type="ECO:0000256" key="5">
    <source>
        <dbReference type="ARBA" id="ARBA00022989"/>
    </source>
</evidence>
<dbReference type="InterPro" id="IPR004681">
    <property type="entry name" value="TRAP_DctM"/>
</dbReference>
<keyword evidence="10" id="KW-1185">Reference proteome</keyword>
<gene>
    <name evidence="9" type="ORF">JOC94_000690</name>
</gene>
<organism evidence="9 10">
    <name type="scientific">Siminovitchia thermophila</name>
    <dbReference type="NCBI Taxonomy" id="1245522"/>
    <lineage>
        <taxon>Bacteria</taxon>
        <taxon>Bacillati</taxon>
        <taxon>Bacillota</taxon>
        <taxon>Bacilli</taxon>
        <taxon>Bacillales</taxon>
        <taxon>Bacillaceae</taxon>
        <taxon>Siminovitchia</taxon>
    </lineage>
</organism>
<evidence type="ECO:0000256" key="1">
    <source>
        <dbReference type="ARBA" id="ARBA00004429"/>
    </source>
</evidence>
<keyword evidence="3" id="KW-0997">Cell inner membrane</keyword>
<evidence type="ECO:0000256" key="4">
    <source>
        <dbReference type="ARBA" id="ARBA00022692"/>
    </source>
</evidence>
<feature type="transmembrane region" description="Helical" evidence="7">
    <location>
        <begin position="392"/>
        <end position="413"/>
    </location>
</feature>
<keyword evidence="6 7" id="KW-0472">Membrane</keyword>
<evidence type="ECO:0000313" key="10">
    <source>
        <dbReference type="Proteomes" id="UP000823485"/>
    </source>
</evidence>
<evidence type="ECO:0000313" key="9">
    <source>
        <dbReference type="EMBL" id="MBM7713721.1"/>
    </source>
</evidence>
<feature type="domain" description="TRAP C4-dicarboxylate transport system permease DctM subunit" evidence="8">
    <location>
        <begin position="7"/>
        <end position="415"/>
    </location>
</feature>
<feature type="transmembrane region" description="Helical" evidence="7">
    <location>
        <begin position="78"/>
        <end position="98"/>
    </location>
</feature>
<feature type="transmembrane region" description="Helical" evidence="7">
    <location>
        <begin position="313"/>
        <end position="330"/>
    </location>
</feature>
<dbReference type="NCBIfam" id="TIGR00786">
    <property type="entry name" value="dctM"/>
    <property type="match status" value="1"/>
</dbReference>
<feature type="transmembrane region" description="Helical" evidence="7">
    <location>
        <begin position="213"/>
        <end position="234"/>
    </location>
</feature>
<comment type="caution">
    <text evidence="9">The sequence shown here is derived from an EMBL/GenBank/DDBJ whole genome shotgun (WGS) entry which is preliminary data.</text>
</comment>
<keyword evidence="5 7" id="KW-1133">Transmembrane helix</keyword>
<evidence type="ECO:0000256" key="2">
    <source>
        <dbReference type="ARBA" id="ARBA00022475"/>
    </source>
</evidence>
<dbReference type="PANTHER" id="PTHR33362:SF5">
    <property type="entry name" value="C4-DICARBOXYLATE TRAP TRANSPORTER LARGE PERMEASE PROTEIN DCTM"/>
    <property type="match status" value="1"/>
</dbReference>
<feature type="transmembrane region" description="Helical" evidence="7">
    <location>
        <begin position="140"/>
        <end position="159"/>
    </location>
</feature>
<feature type="transmembrane region" description="Helical" evidence="7">
    <location>
        <begin position="104"/>
        <end position="128"/>
    </location>
</feature>